<dbReference type="Proteomes" id="UP000297245">
    <property type="component" value="Unassembled WGS sequence"/>
</dbReference>
<evidence type="ECO:0000313" key="1">
    <source>
        <dbReference type="EMBL" id="THV06371.1"/>
    </source>
</evidence>
<reference evidence="1 2" key="1">
    <citation type="journal article" date="2019" name="Nat. Ecol. Evol.">
        <title>Megaphylogeny resolves global patterns of mushroom evolution.</title>
        <authorList>
            <person name="Varga T."/>
            <person name="Krizsan K."/>
            <person name="Foldi C."/>
            <person name="Dima B."/>
            <person name="Sanchez-Garcia M."/>
            <person name="Sanchez-Ramirez S."/>
            <person name="Szollosi G.J."/>
            <person name="Szarkandi J.G."/>
            <person name="Papp V."/>
            <person name="Albert L."/>
            <person name="Andreopoulos W."/>
            <person name="Angelini C."/>
            <person name="Antonin V."/>
            <person name="Barry K.W."/>
            <person name="Bougher N.L."/>
            <person name="Buchanan P."/>
            <person name="Buyck B."/>
            <person name="Bense V."/>
            <person name="Catcheside P."/>
            <person name="Chovatia M."/>
            <person name="Cooper J."/>
            <person name="Damon W."/>
            <person name="Desjardin D."/>
            <person name="Finy P."/>
            <person name="Geml J."/>
            <person name="Haridas S."/>
            <person name="Hughes K."/>
            <person name="Justo A."/>
            <person name="Karasinski D."/>
            <person name="Kautmanova I."/>
            <person name="Kiss B."/>
            <person name="Kocsube S."/>
            <person name="Kotiranta H."/>
            <person name="LaButti K.M."/>
            <person name="Lechner B.E."/>
            <person name="Liimatainen K."/>
            <person name="Lipzen A."/>
            <person name="Lukacs Z."/>
            <person name="Mihaltcheva S."/>
            <person name="Morgado L.N."/>
            <person name="Niskanen T."/>
            <person name="Noordeloos M.E."/>
            <person name="Ohm R.A."/>
            <person name="Ortiz-Santana B."/>
            <person name="Ovrebo C."/>
            <person name="Racz N."/>
            <person name="Riley R."/>
            <person name="Savchenko A."/>
            <person name="Shiryaev A."/>
            <person name="Soop K."/>
            <person name="Spirin V."/>
            <person name="Szebenyi C."/>
            <person name="Tomsovsky M."/>
            <person name="Tulloss R.E."/>
            <person name="Uehling J."/>
            <person name="Grigoriev I.V."/>
            <person name="Vagvolgyi C."/>
            <person name="Papp T."/>
            <person name="Martin F.M."/>
            <person name="Miettinen O."/>
            <person name="Hibbett D.S."/>
            <person name="Nagy L.G."/>
        </authorList>
    </citation>
    <scope>NUCLEOTIDE SEQUENCE [LARGE SCALE GENOMIC DNA]</scope>
    <source>
        <strain evidence="1 2">CBS 962.96</strain>
    </source>
</reference>
<dbReference type="EMBL" id="ML179043">
    <property type="protein sequence ID" value="THV06371.1"/>
    <property type="molecule type" value="Genomic_DNA"/>
</dbReference>
<keyword evidence="2" id="KW-1185">Reference proteome</keyword>
<proteinExistence type="predicted"/>
<accession>A0A4S8MTW9</accession>
<gene>
    <name evidence="1" type="ORF">K435DRAFT_592867</name>
</gene>
<dbReference type="Gene3D" id="2.40.70.10">
    <property type="entry name" value="Acid Proteases"/>
    <property type="match status" value="1"/>
</dbReference>
<dbReference type="OrthoDB" id="2919534at2759"/>
<feature type="non-terminal residue" evidence="1">
    <location>
        <position position="1"/>
    </location>
</feature>
<evidence type="ECO:0000313" key="2">
    <source>
        <dbReference type="Proteomes" id="UP000297245"/>
    </source>
</evidence>
<dbReference type="InterPro" id="IPR021109">
    <property type="entry name" value="Peptidase_aspartic_dom_sf"/>
</dbReference>
<dbReference type="AlphaFoldDB" id="A0A4S8MTW9"/>
<organism evidence="1 2">
    <name type="scientific">Dendrothele bispora (strain CBS 962.96)</name>
    <dbReference type="NCBI Taxonomy" id="1314807"/>
    <lineage>
        <taxon>Eukaryota</taxon>
        <taxon>Fungi</taxon>
        <taxon>Dikarya</taxon>
        <taxon>Basidiomycota</taxon>
        <taxon>Agaricomycotina</taxon>
        <taxon>Agaricomycetes</taxon>
        <taxon>Agaricomycetidae</taxon>
        <taxon>Agaricales</taxon>
        <taxon>Agaricales incertae sedis</taxon>
        <taxon>Dendrothele</taxon>
    </lineage>
</organism>
<protein>
    <submittedName>
        <fullName evidence="1">Uncharacterized protein</fullName>
    </submittedName>
</protein>
<name>A0A4S8MTW9_DENBC</name>
<feature type="non-terminal residue" evidence="1">
    <location>
        <position position="106"/>
    </location>
</feature>
<sequence length="106" mass="11736">GNVVDVTAFFDDGAMISAMSTTTFDKLKGILTGWGPSWRRLRMADDSLVPSVAHWEGTVVLGGISVRGEFEVFESGGKWEFLFGKPLLQRFHAIHDYDKDTIQITG</sequence>